<dbReference type="Proteomes" id="UP000800038">
    <property type="component" value="Unassembled WGS sequence"/>
</dbReference>
<dbReference type="AlphaFoldDB" id="A0A6A5SL15"/>
<feature type="transmembrane region" description="Helical" evidence="1">
    <location>
        <begin position="180"/>
        <end position="200"/>
    </location>
</feature>
<feature type="transmembrane region" description="Helical" evidence="1">
    <location>
        <begin position="89"/>
        <end position="108"/>
    </location>
</feature>
<dbReference type="EMBL" id="ML976065">
    <property type="protein sequence ID" value="KAF1940324.1"/>
    <property type="molecule type" value="Genomic_DNA"/>
</dbReference>
<feature type="transmembrane region" description="Helical" evidence="1">
    <location>
        <begin position="114"/>
        <end position="144"/>
    </location>
</feature>
<keyword evidence="1" id="KW-0472">Membrane</keyword>
<feature type="transmembrane region" description="Helical" evidence="1">
    <location>
        <begin position="235"/>
        <end position="258"/>
    </location>
</feature>
<protein>
    <recommendedName>
        <fullName evidence="4">MFS general substrate transporter</fullName>
    </recommendedName>
</protein>
<name>A0A6A5SL15_9PLEO</name>
<feature type="transmembrane region" description="Helical" evidence="1">
    <location>
        <begin position="333"/>
        <end position="354"/>
    </location>
</feature>
<sequence>MVRHPHAKTNLEREPRHRNRSVWAHALVLFNVIGIPLSHGVYLEYYFTTALPDKPLSSLAVIIGLQILCIFVMPLPIGCLYQSLGRREWWKAVFALAALVAVAAQVALYRNKTYMLIVLLQGPLLGAALGTLFTISTLVLASHYQYNIPLVSTQSGFAAFAGAVVHTALARFALQQYAAFSQVFNGALIALTLLPAFFLLTRLKLDTLKPWTLRYQLNLKLPSHFMADLRSKGTIWFIIGYILVFFSIFIYPMYIITLLTQPPALMAPEMGTYTLLATLGTAAFSSAICGNSAVMKRVGPVNTFVASAIFAGAVTLSPILYPRIYVSVPLAAAYGVALGPILSLHQLVAAIFLGQKEEGGKWRDDVPARVAIVMAMGGIGAFSGIVVLAAVAEGSAKGVDLVVRLAGACAVSGGGGVGMVRWFRWEGVGFAV</sequence>
<dbReference type="OrthoDB" id="3797192at2759"/>
<keyword evidence="3" id="KW-1185">Reference proteome</keyword>
<dbReference type="InterPro" id="IPR036259">
    <property type="entry name" value="MFS_trans_sf"/>
</dbReference>
<feature type="transmembrane region" description="Helical" evidence="1">
    <location>
        <begin position="301"/>
        <end position="321"/>
    </location>
</feature>
<evidence type="ECO:0008006" key="4">
    <source>
        <dbReference type="Google" id="ProtNLM"/>
    </source>
</evidence>
<reference evidence="2" key="1">
    <citation type="journal article" date="2020" name="Stud. Mycol.">
        <title>101 Dothideomycetes genomes: a test case for predicting lifestyles and emergence of pathogens.</title>
        <authorList>
            <person name="Haridas S."/>
            <person name="Albert R."/>
            <person name="Binder M."/>
            <person name="Bloem J."/>
            <person name="Labutti K."/>
            <person name="Salamov A."/>
            <person name="Andreopoulos B."/>
            <person name="Baker S."/>
            <person name="Barry K."/>
            <person name="Bills G."/>
            <person name="Bluhm B."/>
            <person name="Cannon C."/>
            <person name="Castanera R."/>
            <person name="Culley D."/>
            <person name="Daum C."/>
            <person name="Ezra D."/>
            <person name="Gonzalez J."/>
            <person name="Henrissat B."/>
            <person name="Kuo A."/>
            <person name="Liang C."/>
            <person name="Lipzen A."/>
            <person name="Lutzoni F."/>
            <person name="Magnuson J."/>
            <person name="Mondo S."/>
            <person name="Nolan M."/>
            <person name="Ohm R."/>
            <person name="Pangilinan J."/>
            <person name="Park H.-J."/>
            <person name="Ramirez L."/>
            <person name="Alfaro M."/>
            <person name="Sun H."/>
            <person name="Tritt A."/>
            <person name="Yoshinaga Y."/>
            <person name="Zwiers L.-H."/>
            <person name="Turgeon B."/>
            <person name="Goodwin S."/>
            <person name="Spatafora J."/>
            <person name="Crous P."/>
            <person name="Grigoriev I."/>
        </authorList>
    </citation>
    <scope>NUCLEOTIDE SEQUENCE</scope>
    <source>
        <strain evidence="2">CBS 161.51</strain>
    </source>
</reference>
<feature type="transmembrane region" description="Helical" evidence="1">
    <location>
        <begin position="270"/>
        <end position="289"/>
    </location>
</feature>
<feature type="transmembrane region" description="Helical" evidence="1">
    <location>
        <begin position="21"/>
        <end position="43"/>
    </location>
</feature>
<organism evidence="2 3">
    <name type="scientific">Clathrospora elynae</name>
    <dbReference type="NCBI Taxonomy" id="706981"/>
    <lineage>
        <taxon>Eukaryota</taxon>
        <taxon>Fungi</taxon>
        <taxon>Dikarya</taxon>
        <taxon>Ascomycota</taxon>
        <taxon>Pezizomycotina</taxon>
        <taxon>Dothideomycetes</taxon>
        <taxon>Pleosporomycetidae</taxon>
        <taxon>Pleosporales</taxon>
        <taxon>Diademaceae</taxon>
        <taxon>Clathrospora</taxon>
    </lineage>
</organism>
<feature type="transmembrane region" description="Helical" evidence="1">
    <location>
        <begin position="366"/>
        <end position="389"/>
    </location>
</feature>
<evidence type="ECO:0000313" key="2">
    <source>
        <dbReference type="EMBL" id="KAF1940324.1"/>
    </source>
</evidence>
<proteinExistence type="predicted"/>
<feature type="transmembrane region" description="Helical" evidence="1">
    <location>
        <begin position="156"/>
        <end position="174"/>
    </location>
</feature>
<feature type="transmembrane region" description="Helical" evidence="1">
    <location>
        <begin position="401"/>
        <end position="423"/>
    </location>
</feature>
<evidence type="ECO:0000256" key="1">
    <source>
        <dbReference type="SAM" id="Phobius"/>
    </source>
</evidence>
<gene>
    <name evidence="2" type="ORF">EJ02DRAFT_406827</name>
</gene>
<feature type="transmembrane region" description="Helical" evidence="1">
    <location>
        <begin position="55"/>
        <end position="77"/>
    </location>
</feature>
<keyword evidence="1" id="KW-0812">Transmembrane</keyword>
<accession>A0A6A5SL15</accession>
<dbReference type="SUPFAM" id="SSF103473">
    <property type="entry name" value="MFS general substrate transporter"/>
    <property type="match status" value="1"/>
</dbReference>
<evidence type="ECO:0000313" key="3">
    <source>
        <dbReference type="Proteomes" id="UP000800038"/>
    </source>
</evidence>
<keyword evidence="1" id="KW-1133">Transmembrane helix</keyword>